<accession>A0A348G1B9</accession>
<dbReference type="OrthoDB" id="7376608at2"/>
<evidence type="ECO:0000313" key="2">
    <source>
        <dbReference type="Proteomes" id="UP000266934"/>
    </source>
</evidence>
<evidence type="ECO:0000313" key="1">
    <source>
        <dbReference type="EMBL" id="BBF93352.1"/>
    </source>
</evidence>
<gene>
    <name evidence="1" type="ORF">BLTE_20370</name>
</gene>
<evidence type="ECO:0008006" key="3">
    <source>
        <dbReference type="Google" id="ProtNLM"/>
    </source>
</evidence>
<dbReference type="KEGG" id="blag:BLTE_20370"/>
<sequence length="84" mass="8868">MSETQKLLREIEEFVRVSPMSETTFGRKAVNDGKLVPRLRAGGSVTLEKAADIRRFIAANAATVAGHSPAVSANRDAEITGGAA</sequence>
<keyword evidence="2" id="KW-1185">Reference proteome</keyword>
<dbReference type="RefSeq" id="WP_126400033.1">
    <property type="nucleotide sequence ID" value="NZ_AP018907.1"/>
</dbReference>
<name>A0A348G1B9_9HYPH</name>
<protein>
    <recommendedName>
        <fullName evidence="3">DNA-binding protein</fullName>
    </recommendedName>
</protein>
<dbReference type="AlphaFoldDB" id="A0A348G1B9"/>
<dbReference type="Proteomes" id="UP000266934">
    <property type="component" value="Chromosome"/>
</dbReference>
<proteinExistence type="predicted"/>
<reference evidence="1 2" key="1">
    <citation type="submission" date="2018-08" db="EMBL/GenBank/DDBJ databases">
        <title>Complete genome sequencing of Blastochloris tepida GI.</title>
        <authorList>
            <person name="Tsukatani Y."/>
            <person name="Mori H."/>
        </authorList>
    </citation>
    <scope>NUCLEOTIDE SEQUENCE [LARGE SCALE GENOMIC DNA]</scope>
    <source>
        <strain evidence="1 2">GI</strain>
    </source>
</reference>
<dbReference type="EMBL" id="AP018907">
    <property type="protein sequence ID" value="BBF93352.1"/>
    <property type="molecule type" value="Genomic_DNA"/>
</dbReference>
<organism evidence="1 2">
    <name type="scientific">Blastochloris tepida</name>
    <dbReference type="NCBI Taxonomy" id="2233851"/>
    <lineage>
        <taxon>Bacteria</taxon>
        <taxon>Pseudomonadati</taxon>
        <taxon>Pseudomonadota</taxon>
        <taxon>Alphaproteobacteria</taxon>
        <taxon>Hyphomicrobiales</taxon>
        <taxon>Blastochloridaceae</taxon>
        <taxon>Blastochloris</taxon>
    </lineage>
</organism>